<reference evidence="2" key="1">
    <citation type="journal article" date="2022" name="IScience">
        <title>Evolution of zygomycete secretomes and the origins of terrestrial fungal ecologies.</title>
        <authorList>
            <person name="Chang Y."/>
            <person name="Wang Y."/>
            <person name="Mondo S."/>
            <person name="Ahrendt S."/>
            <person name="Andreopoulos W."/>
            <person name="Barry K."/>
            <person name="Beard J."/>
            <person name="Benny G.L."/>
            <person name="Blankenship S."/>
            <person name="Bonito G."/>
            <person name="Cuomo C."/>
            <person name="Desiro A."/>
            <person name="Gervers K.A."/>
            <person name="Hundley H."/>
            <person name="Kuo A."/>
            <person name="LaButti K."/>
            <person name="Lang B.F."/>
            <person name="Lipzen A."/>
            <person name="O'Donnell K."/>
            <person name="Pangilinan J."/>
            <person name="Reynolds N."/>
            <person name="Sandor L."/>
            <person name="Smith M.E."/>
            <person name="Tsang A."/>
            <person name="Grigoriev I.V."/>
            <person name="Stajich J.E."/>
            <person name="Spatafora J.W."/>
        </authorList>
    </citation>
    <scope>NUCLEOTIDE SEQUENCE</scope>
    <source>
        <strain evidence="2">RSA 2281</strain>
    </source>
</reference>
<evidence type="ECO:0000313" key="2">
    <source>
        <dbReference type="EMBL" id="KAI9271926.1"/>
    </source>
</evidence>
<name>A0AAD5KIU8_9FUNG</name>
<protein>
    <submittedName>
        <fullName evidence="2">Uncharacterized protein</fullName>
    </submittedName>
</protein>
<keyword evidence="3" id="KW-1185">Reference proteome</keyword>
<keyword evidence="1" id="KW-0812">Transmembrane</keyword>
<evidence type="ECO:0000256" key="1">
    <source>
        <dbReference type="SAM" id="Phobius"/>
    </source>
</evidence>
<sequence length="181" mass="21116">MSQILKNTLTIIHINLFIFINDFLCCAGAYYDNELINKDNYQYTLYFNYRSDVSQALIKRTVYTAHENTLKGSGLKCVKQNLNQQEFTNEEDGMAEERQEFSGLNQILERGQPQQQAPPLSSQAISKHQYEQLVEQDPIDLLFSADKRNKGEGDRNMRFDAQFLLGQLAFRYKPDVYYFVQ</sequence>
<dbReference type="EMBL" id="JAIXMP010000006">
    <property type="protein sequence ID" value="KAI9271926.1"/>
    <property type="molecule type" value="Genomic_DNA"/>
</dbReference>
<comment type="caution">
    <text evidence="2">The sequence shown here is derived from an EMBL/GenBank/DDBJ whole genome shotgun (WGS) entry which is preliminary data.</text>
</comment>
<dbReference type="AlphaFoldDB" id="A0AAD5KIU8"/>
<dbReference type="Proteomes" id="UP001209540">
    <property type="component" value="Unassembled WGS sequence"/>
</dbReference>
<reference evidence="2" key="2">
    <citation type="submission" date="2023-02" db="EMBL/GenBank/DDBJ databases">
        <authorList>
            <consortium name="DOE Joint Genome Institute"/>
            <person name="Mondo S.J."/>
            <person name="Chang Y."/>
            <person name="Wang Y."/>
            <person name="Ahrendt S."/>
            <person name="Andreopoulos W."/>
            <person name="Barry K."/>
            <person name="Beard J."/>
            <person name="Benny G.L."/>
            <person name="Blankenship S."/>
            <person name="Bonito G."/>
            <person name="Cuomo C."/>
            <person name="Desiro A."/>
            <person name="Gervers K.A."/>
            <person name="Hundley H."/>
            <person name="Kuo A."/>
            <person name="LaButti K."/>
            <person name="Lang B.F."/>
            <person name="Lipzen A."/>
            <person name="O'Donnell K."/>
            <person name="Pangilinan J."/>
            <person name="Reynolds N."/>
            <person name="Sandor L."/>
            <person name="Smith M.W."/>
            <person name="Tsang A."/>
            <person name="Grigoriev I.V."/>
            <person name="Stajich J.E."/>
            <person name="Spatafora J.W."/>
        </authorList>
    </citation>
    <scope>NUCLEOTIDE SEQUENCE</scope>
    <source>
        <strain evidence="2">RSA 2281</strain>
    </source>
</reference>
<feature type="transmembrane region" description="Helical" evidence="1">
    <location>
        <begin position="12"/>
        <end position="31"/>
    </location>
</feature>
<proteinExistence type="predicted"/>
<keyword evidence="1" id="KW-0472">Membrane</keyword>
<keyword evidence="1" id="KW-1133">Transmembrane helix</keyword>
<gene>
    <name evidence="2" type="ORF">BDA99DRAFT_534397</name>
</gene>
<evidence type="ECO:0000313" key="3">
    <source>
        <dbReference type="Proteomes" id="UP001209540"/>
    </source>
</evidence>
<organism evidence="2 3">
    <name type="scientific">Phascolomyces articulosus</name>
    <dbReference type="NCBI Taxonomy" id="60185"/>
    <lineage>
        <taxon>Eukaryota</taxon>
        <taxon>Fungi</taxon>
        <taxon>Fungi incertae sedis</taxon>
        <taxon>Mucoromycota</taxon>
        <taxon>Mucoromycotina</taxon>
        <taxon>Mucoromycetes</taxon>
        <taxon>Mucorales</taxon>
        <taxon>Lichtheimiaceae</taxon>
        <taxon>Phascolomyces</taxon>
    </lineage>
</organism>
<accession>A0AAD5KIU8</accession>